<dbReference type="InterPro" id="IPR001878">
    <property type="entry name" value="Znf_CCHC"/>
</dbReference>
<evidence type="ECO:0000313" key="4">
    <source>
        <dbReference type="EMBL" id="OMO64019.1"/>
    </source>
</evidence>
<dbReference type="GO" id="GO:0006139">
    <property type="term" value="P:nucleobase-containing compound metabolic process"/>
    <property type="evidence" value="ECO:0007669"/>
    <property type="project" value="InterPro"/>
</dbReference>
<accession>A0A1R3H108</accession>
<dbReference type="PANTHER" id="PTHR34210">
    <property type="entry name" value="OS01G0252900 PROTEIN"/>
    <property type="match status" value="1"/>
</dbReference>
<evidence type="ECO:0000256" key="2">
    <source>
        <dbReference type="SAM" id="MobiDB-lite"/>
    </source>
</evidence>
<feature type="compositionally biased region" description="Basic and acidic residues" evidence="2">
    <location>
        <begin position="31"/>
        <end position="45"/>
    </location>
</feature>
<dbReference type="Pfam" id="PF01612">
    <property type="entry name" value="DNA_pol_A_exo1"/>
    <property type="match status" value="1"/>
</dbReference>
<keyword evidence="5" id="KW-1185">Reference proteome</keyword>
<dbReference type="InterPro" id="IPR036875">
    <property type="entry name" value="Znf_CCHC_sf"/>
</dbReference>
<gene>
    <name evidence="4" type="ORF">CCACVL1_22102</name>
</gene>
<evidence type="ECO:0000256" key="1">
    <source>
        <dbReference type="PROSITE-ProRule" id="PRU00047"/>
    </source>
</evidence>
<keyword evidence="1" id="KW-0863">Zinc-finger</keyword>
<dbReference type="GO" id="GO:0008408">
    <property type="term" value="F:3'-5' exonuclease activity"/>
    <property type="evidence" value="ECO:0007669"/>
    <property type="project" value="InterPro"/>
</dbReference>
<dbReference type="GO" id="GO:0008270">
    <property type="term" value="F:zinc ion binding"/>
    <property type="evidence" value="ECO:0007669"/>
    <property type="project" value="UniProtKB-KW"/>
</dbReference>
<dbReference type="PROSITE" id="PS50158">
    <property type="entry name" value="ZF_CCHC"/>
    <property type="match status" value="1"/>
</dbReference>
<sequence>MENRPDPDIDDDFSEIYKEYTGPPGSTVSRAQDRVKENKRSHAGSDEEEEQRDPNAVPTDFTSREAKVWEAKSKATERNWKKRKEEEMICKICGESGHFTQGCPSTLGANRKSQDFFERVPAREPHVRALFTEKVIQRIEKDIGCKIKMDEKFIIVSGKDRLILKKGVDAVHKVKDEGDQRGSSSSHKSRSRSPERSPIGARFRRPESQRAYSGPHNQSLYQQRFGRQDKAVEDRIREDMRKISRGSPQAYGNDGARGRSSHSKSPGRLPYAGNSYNPYDGHNQNMAAYRTDGWDSERRGSDMPSGNQLEYPAFPQTLDELELEFKREAMELGRIRDREEDEENYKHRETIKEMRENYIKKLAILRGTHTKQWEEFLQLEAQRRQQQARQQMSASSFGAYKQQAYTEYDSSSVNAHYAGPNLPMDSRGRYSNPMENYPARPHDSYGEFPRQRREDFGKAYNHLKVCSKNFQGPRELGRVGSDMVVSSNLGSWIKDRFRKLEWGKLCIETKCLIIQLFYLENIPRSLKSFLGDPNVTFAGVEIASDAAKLRNEYGLVCSRTAGLKDLASTVVGLSMPKKKRVTMSNWQSRVLDPLQIGYACIDAYASYRIGHRLLKEN</sequence>
<dbReference type="OrthoDB" id="2020539at2759"/>
<dbReference type="PANTHER" id="PTHR34210:SF3">
    <property type="entry name" value="CCHC-TYPE DOMAIN-CONTAINING PROTEIN"/>
    <property type="match status" value="1"/>
</dbReference>
<dbReference type="InterPro" id="IPR002562">
    <property type="entry name" value="3'-5'_exonuclease_dom"/>
</dbReference>
<keyword evidence="1" id="KW-0862">Zinc</keyword>
<feature type="region of interest" description="Disordered" evidence="2">
    <location>
        <begin position="419"/>
        <end position="446"/>
    </location>
</feature>
<dbReference type="InterPro" id="IPR012337">
    <property type="entry name" value="RNaseH-like_sf"/>
</dbReference>
<feature type="compositionally biased region" description="Basic and acidic residues" evidence="2">
    <location>
        <begin position="62"/>
        <end position="72"/>
    </location>
</feature>
<organism evidence="4 5">
    <name type="scientific">Corchorus capsularis</name>
    <name type="common">Jute</name>
    <dbReference type="NCBI Taxonomy" id="210143"/>
    <lineage>
        <taxon>Eukaryota</taxon>
        <taxon>Viridiplantae</taxon>
        <taxon>Streptophyta</taxon>
        <taxon>Embryophyta</taxon>
        <taxon>Tracheophyta</taxon>
        <taxon>Spermatophyta</taxon>
        <taxon>Magnoliopsida</taxon>
        <taxon>eudicotyledons</taxon>
        <taxon>Gunneridae</taxon>
        <taxon>Pentapetalae</taxon>
        <taxon>rosids</taxon>
        <taxon>malvids</taxon>
        <taxon>Malvales</taxon>
        <taxon>Malvaceae</taxon>
        <taxon>Grewioideae</taxon>
        <taxon>Apeibeae</taxon>
        <taxon>Corchorus</taxon>
    </lineage>
</organism>
<feature type="compositionally biased region" description="Basic and acidic residues" evidence="2">
    <location>
        <begin position="226"/>
        <end position="242"/>
    </location>
</feature>
<dbReference type="OMA" id="EMEYTRD"/>
<keyword evidence="1" id="KW-0479">Metal-binding</keyword>
<evidence type="ECO:0000313" key="5">
    <source>
        <dbReference type="Proteomes" id="UP000188268"/>
    </source>
</evidence>
<feature type="region of interest" description="Disordered" evidence="2">
    <location>
        <begin position="174"/>
        <end position="279"/>
    </location>
</feature>
<dbReference type="InterPro" id="IPR036397">
    <property type="entry name" value="RNaseH_sf"/>
</dbReference>
<dbReference type="Gramene" id="OMO64019">
    <property type="protein sequence ID" value="OMO64019"/>
    <property type="gene ID" value="CCACVL1_22102"/>
</dbReference>
<comment type="caution">
    <text evidence="4">The sequence shown here is derived from an EMBL/GenBank/DDBJ whole genome shotgun (WGS) entry which is preliminary data.</text>
</comment>
<dbReference type="GO" id="GO:0003676">
    <property type="term" value="F:nucleic acid binding"/>
    <property type="evidence" value="ECO:0007669"/>
    <property type="project" value="InterPro"/>
</dbReference>
<dbReference type="SUPFAM" id="SSF53098">
    <property type="entry name" value="Ribonuclease H-like"/>
    <property type="match status" value="1"/>
</dbReference>
<dbReference type="EMBL" id="AWWV01012852">
    <property type="protein sequence ID" value="OMO64019.1"/>
    <property type="molecule type" value="Genomic_DNA"/>
</dbReference>
<dbReference type="AlphaFoldDB" id="A0A1R3H108"/>
<feature type="region of interest" description="Disordered" evidence="2">
    <location>
        <begin position="1"/>
        <end position="72"/>
    </location>
</feature>
<evidence type="ECO:0000259" key="3">
    <source>
        <dbReference type="PROSITE" id="PS50158"/>
    </source>
</evidence>
<feature type="domain" description="CCHC-type" evidence="3">
    <location>
        <begin position="90"/>
        <end position="105"/>
    </location>
</feature>
<reference evidence="4 5" key="1">
    <citation type="submission" date="2013-09" db="EMBL/GenBank/DDBJ databases">
        <title>Corchorus capsularis genome sequencing.</title>
        <authorList>
            <person name="Alam M."/>
            <person name="Haque M.S."/>
            <person name="Islam M.S."/>
            <person name="Emdad E.M."/>
            <person name="Islam M.M."/>
            <person name="Ahmed B."/>
            <person name="Halim A."/>
            <person name="Hossen Q.M.M."/>
            <person name="Hossain M.Z."/>
            <person name="Ahmed R."/>
            <person name="Khan M.M."/>
            <person name="Islam R."/>
            <person name="Rashid M.M."/>
            <person name="Khan S.A."/>
            <person name="Rahman M.S."/>
            <person name="Alam M."/>
        </authorList>
    </citation>
    <scope>NUCLEOTIDE SEQUENCE [LARGE SCALE GENOMIC DNA]</scope>
    <source>
        <strain evidence="5">cv. CVL-1</strain>
        <tissue evidence="4">Whole seedling</tissue>
    </source>
</reference>
<dbReference type="Gene3D" id="3.30.420.10">
    <property type="entry name" value="Ribonuclease H-like superfamily/Ribonuclease H"/>
    <property type="match status" value="1"/>
</dbReference>
<proteinExistence type="predicted"/>
<dbReference type="SUPFAM" id="SSF57756">
    <property type="entry name" value="Retrovirus zinc finger-like domains"/>
    <property type="match status" value="1"/>
</dbReference>
<protein>
    <submittedName>
        <fullName evidence="4">Zinc finger, CCHC-type</fullName>
    </submittedName>
</protein>
<dbReference type="Proteomes" id="UP000188268">
    <property type="component" value="Unassembled WGS sequence"/>
</dbReference>
<dbReference type="CDD" id="cd06141">
    <property type="entry name" value="WRN_exo"/>
    <property type="match status" value="1"/>
</dbReference>
<name>A0A1R3H108_COCAP</name>